<evidence type="ECO:0000313" key="6">
    <source>
        <dbReference type="Proteomes" id="UP000746471"/>
    </source>
</evidence>
<dbReference type="Pfam" id="PF00291">
    <property type="entry name" value="PALP"/>
    <property type="match status" value="1"/>
</dbReference>
<dbReference type="Gene3D" id="3.40.50.1100">
    <property type="match status" value="2"/>
</dbReference>
<gene>
    <name evidence="5" type="ORF">KHM83_14345</name>
</gene>
<dbReference type="InterPro" id="IPR050147">
    <property type="entry name" value="Ser/Thr_Dehydratase"/>
</dbReference>
<evidence type="ECO:0000256" key="2">
    <source>
        <dbReference type="ARBA" id="ARBA00022898"/>
    </source>
</evidence>
<proteinExistence type="predicted"/>
<dbReference type="PANTHER" id="PTHR48078:SF6">
    <property type="entry name" value="L-THREONINE DEHYDRATASE CATABOLIC TDCB"/>
    <property type="match status" value="1"/>
</dbReference>
<dbReference type="InterPro" id="IPR001926">
    <property type="entry name" value="TrpB-like_PALP"/>
</dbReference>
<dbReference type="CDD" id="cd01562">
    <property type="entry name" value="Thr-dehyd"/>
    <property type="match status" value="1"/>
</dbReference>
<evidence type="ECO:0000313" key="5">
    <source>
        <dbReference type="EMBL" id="MBS7527861.1"/>
    </source>
</evidence>
<keyword evidence="6" id="KW-1185">Reference proteome</keyword>
<evidence type="ECO:0000259" key="4">
    <source>
        <dbReference type="Pfam" id="PF00291"/>
    </source>
</evidence>
<keyword evidence="2" id="KW-0663">Pyridoxal phosphate</keyword>
<dbReference type="PANTHER" id="PTHR48078">
    <property type="entry name" value="THREONINE DEHYDRATASE, MITOCHONDRIAL-RELATED"/>
    <property type="match status" value="1"/>
</dbReference>
<dbReference type="Proteomes" id="UP000746471">
    <property type="component" value="Unassembled WGS sequence"/>
</dbReference>
<dbReference type="SUPFAM" id="SSF53686">
    <property type="entry name" value="Tryptophan synthase beta subunit-like PLP-dependent enzymes"/>
    <property type="match status" value="1"/>
</dbReference>
<protein>
    <submittedName>
        <fullName evidence="5">Threonine/serine dehydratase</fullName>
    </submittedName>
</protein>
<comment type="cofactor">
    <cofactor evidence="1">
        <name>pyridoxal 5'-phosphate</name>
        <dbReference type="ChEBI" id="CHEBI:597326"/>
    </cofactor>
</comment>
<comment type="caution">
    <text evidence="5">The sequence shown here is derived from an EMBL/GenBank/DDBJ whole genome shotgun (WGS) entry which is preliminary data.</text>
</comment>
<evidence type="ECO:0000256" key="1">
    <source>
        <dbReference type="ARBA" id="ARBA00001933"/>
    </source>
</evidence>
<sequence>MTEQGLKAIKLSDIEAAYQRINAYIYKTPLEKSHYLSREDRAIFLKLECQQVGKSFKIRGAANKLNLLTKAEIEKGVATISSGNHGIAVAYAAAKLGISKVRIIVPETTPESKLEKIRFYGGEVVLLGNNYDEAHMMGMAYIDKYGMVYIDGGDFDADIYAGQGTAALEIMEQNPLIDAIYVPIGGGAFAIASAVAAKSVNPNVKVYGLYSEACPAWLESIEQGKCLVTYDSAPSICEAMVGGIGALAFEMRHWLDGAFEVKESIIREALCHAVLNEKIVVEASGAVPIAAVMQYGDKLPGKQIALILSGGNVDSSLLQCTLADHLSINQSTSHQ</sequence>
<evidence type="ECO:0000256" key="3">
    <source>
        <dbReference type="ARBA" id="ARBA00023239"/>
    </source>
</evidence>
<dbReference type="RefSeq" id="WP_213237720.1">
    <property type="nucleotide sequence ID" value="NZ_JAHBCL010000026.1"/>
</dbReference>
<feature type="domain" description="Tryptophan synthase beta chain-like PALP" evidence="4">
    <location>
        <begin position="23"/>
        <end position="310"/>
    </location>
</feature>
<accession>A0ABS5PS12</accession>
<name>A0ABS5PS12_9FIRM</name>
<reference evidence="5 6" key="1">
    <citation type="submission" date="2021-05" db="EMBL/GenBank/DDBJ databases">
        <title>Fusibacter ferrireducens sp. nov., an anaerobic, sulfur- and Fe-reducing bacterium isolated from the mangrove sediment.</title>
        <authorList>
            <person name="Qiu D."/>
        </authorList>
    </citation>
    <scope>NUCLEOTIDE SEQUENCE [LARGE SCALE GENOMIC DNA]</scope>
    <source>
        <strain evidence="5 6">DSM 12116</strain>
    </source>
</reference>
<dbReference type="EMBL" id="JAHBCL010000026">
    <property type="protein sequence ID" value="MBS7527861.1"/>
    <property type="molecule type" value="Genomic_DNA"/>
</dbReference>
<organism evidence="5 6">
    <name type="scientific">Fusibacter paucivorans</name>
    <dbReference type="NCBI Taxonomy" id="76009"/>
    <lineage>
        <taxon>Bacteria</taxon>
        <taxon>Bacillati</taxon>
        <taxon>Bacillota</taxon>
        <taxon>Clostridia</taxon>
        <taxon>Eubacteriales</taxon>
        <taxon>Eubacteriales Family XII. Incertae Sedis</taxon>
        <taxon>Fusibacter</taxon>
    </lineage>
</organism>
<dbReference type="InterPro" id="IPR036052">
    <property type="entry name" value="TrpB-like_PALP_sf"/>
</dbReference>
<keyword evidence="3" id="KW-0456">Lyase</keyword>